<dbReference type="CDD" id="cd17511">
    <property type="entry name" value="YbjN_AmyR-like"/>
    <property type="match status" value="1"/>
</dbReference>
<gene>
    <name evidence="2" type="ORF">C8N32_104148</name>
</gene>
<dbReference type="RefSeq" id="WP_107891392.1">
    <property type="nucleotide sequence ID" value="NZ_NHSI01000059.1"/>
</dbReference>
<name>A0A2T5BUA2_9RHOB</name>
<organism evidence="2 3">
    <name type="scientific">Rhodovulum imhoffii</name>
    <dbReference type="NCBI Taxonomy" id="365340"/>
    <lineage>
        <taxon>Bacteria</taxon>
        <taxon>Pseudomonadati</taxon>
        <taxon>Pseudomonadota</taxon>
        <taxon>Alphaproteobacteria</taxon>
        <taxon>Rhodobacterales</taxon>
        <taxon>Paracoccaceae</taxon>
        <taxon>Rhodovulum</taxon>
    </lineage>
</organism>
<dbReference type="OrthoDB" id="33037at2"/>
<evidence type="ECO:0000256" key="1">
    <source>
        <dbReference type="SAM" id="SignalP"/>
    </source>
</evidence>
<proteinExistence type="predicted"/>
<dbReference type="EMBL" id="QAAA01000004">
    <property type="protein sequence ID" value="PTN03037.1"/>
    <property type="molecule type" value="Genomic_DNA"/>
</dbReference>
<keyword evidence="3" id="KW-1185">Reference proteome</keyword>
<dbReference type="Pfam" id="PF10722">
    <property type="entry name" value="YbjN"/>
    <property type="match status" value="1"/>
</dbReference>
<evidence type="ECO:0000313" key="3">
    <source>
        <dbReference type="Proteomes" id="UP000243859"/>
    </source>
</evidence>
<dbReference type="AlphaFoldDB" id="A0A2T5BUA2"/>
<protein>
    <submittedName>
        <fullName evidence="2">Putative sensory transduction regulator</fullName>
    </submittedName>
</protein>
<comment type="caution">
    <text evidence="2">The sequence shown here is derived from an EMBL/GenBank/DDBJ whole genome shotgun (WGS) entry which is preliminary data.</text>
</comment>
<feature type="signal peptide" evidence="1">
    <location>
        <begin position="1"/>
        <end position="22"/>
    </location>
</feature>
<dbReference type="InterPro" id="IPR019660">
    <property type="entry name" value="Put_sensory_transdc_reg_YbjN"/>
</dbReference>
<sequence>MRSFFRLCAPVFLGLMAAPAAAENVMAANPQQVLEAVQAYGFSATLGTDSHDDPEISGRVSKTNFHIVFHGCDGHENCSVLLFLAAYDKEDPMTAQQINIWNMQKLFGRAVLDDEGDPRLEMPVNLDYDGVGAKNFEDTLDWWRIAVEEFEDFIDWD</sequence>
<evidence type="ECO:0000313" key="2">
    <source>
        <dbReference type="EMBL" id="PTN03037.1"/>
    </source>
</evidence>
<feature type="chain" id="PRO_5015394661" evidence="1">
    <location>
        <begin position="23"/>
        <end position="157"/>
    </location>
</feature>
<keyword evidence="1" id="KW-0732">Signal</keyword>
<accession>A0A2T5BUA2</accession>
<reference evidence="2 3" key="1">
    <citation type="submission" date="2018-04" db="EMBL/GenBank/DDBJ databases">
        <title>Genomic Encyclopedia of Archaeal and Bacterial Type Strains, Phase II (KMG-II): from individual species to whole genera.</title>
        <authorList>
            <person name="Goeker M."/>
        </authorList>
    </citation>
    <scope>NUCLEOTIDE SEQUENCE [LARGE SCALE GENOMIC DNA]</scope>
    <source>
        <strain evidence="2 3">DSM 18064</strain>
    </source>
</reference>
<dbReference type="Proteomes" id="UP000243859">
    <property type="component" value="Unassembled WGS sequence"/>
</dbReference>